<dbReference type="PROSITE" id="PS51932">
    <property type="entry name" value="BMV"/>
    <property type="match status" value="1"/>
</dbReference>
<keyword evidence="2" id="KW-1283">Bacterial microcompartment</keyword>
<proteinExistence type="predicted"/>
<dbReference type="Pfam" id="PF03319">
    <property type="entry name" value="EutN_CcmL"/>
    <property type="match status" value="1"/>
</dbReference>
<protein>
    <submittedName>
        <fullName evidence="3">Ethanolamine utilization protein EutN</fullName>
    </submittedName>
</protein>
<dbReference type="STRING" id="655353.SAMN04488056_10483"/>
<dbReference type="Gene3D" id="2.40.50.220">
    <property type="entry name" value="EutN/Ccml"/>
    <property type="match status" value="1"/>
</dbReference>
<organism evidence="3 4">
    <name type="scientific">Cohaesibacter marisflavi</name>
    <dbReference type="NCBI Taxonomy" id="655353"/>
    <lineage>
        <taxon>Bacteria</taxon>
        <taxon>Pseudomonadati</taxon>
        <taxon>Pseudomonadota</taxon>
        <taxon>Alphaproteobacteria</taxon>
        <taxon>Hyphomicrobiales</taxon>
        <taxon>Cohaesibacteraceae</taxon>
    </lineage>
</organism>
<accession>A0A1I5FK87</accession>
<dbReference type="GO" id="GO:0031469">
    <property type="term" value="C:bacterial microcompartment"/>
    <property type="evidence" value="ECO:0007669"/>
    <property type="project" value="UniProtKB-SubCell"/>
</dbReference>
<dbReference type="AlphaFoldDB" id="A0A1I5FK87"/>
<evidence type="ECO:0000313" key="4">
    <source>
        <dbReference type="Proteomes" id="UP000199236"/>
    </source>
</evidence>
<evidence type="ECO:0000313" key="3">
    <source>
        <dbReference type="EMBL" id="SFO24144.1"/>
    </source>
</evidence>
<dbReference type="CDD" id="cd01614">
    <property type="entry name" value="EutN_CcmL"/>
    <property type="match status" value="1"/>
</dbReference>
<dbReference type="OrthoDB" id="196195at2"/>
<dbReference type="InterPro" id="IPR036677">
    <property type="entry name" value="EutN_CcmL_sf"/>
</dbReference>
<dbReference type="InterPro" id="IPR004992">
    <property type="entry name" value="EutN_CcmL"/>
</dbReference>
<evidence type="ECO:0000256" key="1">
    <source>
        <dbReference type="ARBA" id="ARBA00024322"/>
    </source>
</evidence>
<sequence>MYLAKVIGTVVSTSKDMSLSGSKLLIVAKLNEKQEPTGETEIAVDTVGAGNDEIVIVTQNSSARKAATLENSVTDAAIVGIVDTVETKHNW</sequence>
<dbReference type="Proteomes" id="UP000199236">
    <property type="component" value="Unassembled WGS sequence"/>
</dbReference>
<name>A0A1I5FK87_9HYPH</name>
<dbReference type="PANTHER" id="PTHR36539">
    <property type="entry name" value="ETHANOLAMINE UTILIZATION PROTEIN EUTN"/>
    <property type="match status" value="1"/>
</dbReference>
<comment type="subcellular location">
    <subcellularLocation>
        <location evidence="1">Bacterial microcompartment</location>
    </subcellularLocation>
</comment>
<reference evidence="3 4" key="1">
    <citation type="submission" date="2016-10" db="EMBL/GenBank/DDBJ databases">
        <authorList>
            <person name="de Groot N.N."/>
        </authorList>
    </citation>
    <scope>NUCLEOTIDE SEQUENCE [LARGE SCALE GENOMIC DNA]</scope>
    <source>
        <strain evidence="3 4">CGMCC 1.9157</strain>
    </source>
</reference>
<dbReference type="EMBL" id="FOVR01000004">
    <property type="protein sequence ID" value="SFO24144.1"/>
    <property type="molecule type" value="Genomic_DNA"/>
</dbReference>
<dbReference type="PANTHER" id="PTHR36539:SF1">
    <property type="entry name" value="BACTERIAL MICROCOMPARTMENT SHELL VERTEX PROTEIN EUTN"/>
    <property type="match status" value="1"/>
</dbReference>
<evidence type="ECO:0000256" key="2">
    <source>
        <dbReference type="ARBA" id="ARBA00024446"/>
    </source>
</evidence>
<dbReference type="RefSeq" id="WP_090071516.1">
    <property type="nucleotide sequence ID" value="NZ_FOVR01000004.1"/>
</dbReference>
<gene>
    <name evidence="3" type="ORF">SAMN04488056_10483</name>
</gene>
<dbReference type="SUPFAM" id="SSF159133">
    <property type="entry name" value="EutN/CcmL-like"/>
    <property type="match status" value="1"/>
</dbReference>
<keyword evidence="4" id="KW-1185">Reference proteome</keyword>